<evidence type="ECO:0000313" key="4">
    <source>
        <dbReference type="Proteomes" id="UP000017836"/>
    </source>
</evidence>
<dbReference type="Proteomes" id="UP000017836">
    <property type="component" value="Unassembled WGS sequence"/>
</dbReference>
<keyword evidence="4" id="KW-1185">Reference proteome</keyword>
<evidence type="ECO:0000256" key="2">
    <source>
        <dbReference type="SAM" id="SignalP"/>
    </source>
</evidence>
<feature type="region of interest" description="Disordered" evidence="1">
    <location>
        <begin position="88"/>
        <end position="111"/>
    </location>
</feature>
<evidence type="ECO:0000313" key="3">
    <source>
        <dbReference type="EMBL" id="ERN19091.1"/>
    </source>
</evidence>
<sequence length="111" mass="12231">MMQTPRVGIFLGLILVLLVHSSLLSGVESIIHQAPPFGNLISYFLSLLFRMQETVSHFNLFTEAMVGGGAQAYHTDRFGFFYARPPPEPSRSRRVGVGNAPPSVIQSTRTP</sequence>
<evidence type="ECO:0000256" key="1">
    <source>
        <dbReference type="SAM" id="MobiDB-lite"/>
    </source>
</evidence>
<reference evidence="4" key="1">
    <citation type="journal article" date="2013" name="Science">
        <title>The Amborella genome and the evolution of flowering plants.</title>
        <authorList>
            <consortium name="Amborella Genome Project"/>
        </authorList>
    </citation>
    <scope>NUCLEOTIDE SEQUENCE [LARGE SCALE GENOMIC DNA]</scope>
</reference>
<feature type="signal peptide" evidence="2">
    <location>
        <begin position="1"/>
        <end position="29"/>
    </location>
</feature>
<proteinExistence type="predicted"/>
<gene>
    <name evidence="3" type="ORF">AMTR_s00061p00125000</name>
</gene>
<feature type="chain" id="PRO_5004658811" evidence="2">
    <location>
        <begin position="30"/>
        <end position="111"/>
    </location>
</feature>
<dbReference type="AlphaFoldDB" id="U5D0H4"/>
<accession>U5D0H4</accession>
<protein>
    <submittedName>
        <fullName evidence="3">Uncharacterized protein</fullName>
    </submittedName>
</protein>
<name>U5D0H4_AMBTC</name>
<dbReference type="HOGENOM" id="CLU_2161814_0_0_1"/>
<dbReference type="Gramene" id="ERN19091">
    <property type="protein sequence ID" value="ERN19091"/>
    <property type="gene ID" value="AMTR_s00061p00125000"/>
</dbReference>
<dbReference type="EMBL" id="KI392075">
    <property type="protein sequence ID" value="ERN19091.1"/>
    <property type="molecule type" value="Genomic_DNA"/>
</dbReference>
<keyword evidence="2" id="KW-0732">Signal</keyword>
<organism evidence="3 4">
    <name type="scientific">Amborella trichopoda</name>
    <dbReference type="NCBI Taxonomy" id="13333"/>
    <lineage>
        <taxon>Eukaryota</taxon>
        <taxon>Viridiplantae</taxon>
        <taxon>Streptophyta</taxon>
        <taxon>Embryophyta</taxon>
        <taxon>Tracheophyta</taxon>
        <taxon>Spermatophyta</taxon>
        <taxon>Magnoliopsida</taxon>
        <taxon>Amborellales</taxon>
        <taxon>Amborellaceae</taxon>
        <taxon>Amborella</taxon>
    </lineage>
</organism>